<dbReference type="EMBL" id="JAAARO010000014">
    <property type="protein sequence ID" value="KAF5737121.1"/>
    <property type="molecule type" value="Genomic_DNA"/>
</dbReference>
<comment type="caution">
    <text evidence="1">The sequence shown here is derived from an EMBL/GenBank/DDBJ whole genome shotgun (WGS) entry which is preliminary data.</text>
</comment>
<accession>A0A7J7CSS3</accession>
<dbReference type="Proteomes" id="UP000593562">
    <property type="component" value="Unassembled WGS sequence"/>
</dbReference>
<protein>
    <submittedName>
        <fullName evidence="1">Uncharacterized protein</fullName>
    </submittedName>
</protein>
<dbReference type="AlphaFoldDB" id="A0A7J7CSS3"/>
<sequence>MDDCHSEVVRGLNECIVRLEPDKVRRSSASVQISDYSSAKADFGMELAITTRTELDPGDDIRLPFRELAYACS</sequence>
<evidence type="ECO:0000313" key="2">
    <source>
        <dbReference type="Proteomes" id="UP000593562"/>
    </source>
</evidence>
<keyword evidence="2" id="KW-1185">Reference proteome</keyword>
<evidence type="ECO:0000313" key="1">
    <source>
        <dbReference type="EMBL" id="KAF5737121.1"/>
    </source>
</evidence>
<proteinExistence type="predicted"/>
<name>A0A7J7CSS3_TRIWF</name>
<dbReference type="InParanoid" id="A0A7J7CSS3"/>
<gene>
    <name evidence="1" type="ORF">HS088_TW14G01278</name>
</gene>
<reference evidence="1 2" key="1">
    <citation type="journal article" date="2020" name="Nat. Commun.">
        <title>Genome of Tripterygium wilfordii and identification of cytochrome P450 involved in triptolide biosynthesis.</title>
        <authorList>
            <person name="Tu L."/>
            <person name="Su P."/>
            <person name="Zhang Z."/>
            <person name="Gao L."/>
            <person name="Wang J."/>
            <person name="Hu T."/>
            <person name="Zhou J."/>
            <person name="Zhang Y."/>
            <person name="Zhao Y."/>
            <person name="Liu Y."/>
            <person name="Song Y."/>
            <person name="Tong Y."/>
            <person name="Lu Y."/>
            <person name="Yang J."/>
            <person name="Xu C."/>
            <person name="Jia M."/>
            <person name="Peters R.J."/>
            <person name="Huang L."/>
            <person name="Gao W."/>
        </authorList>
    </citation>
    <scope>NUCLEOTIDE SEQUENCE [LARGE SCALE GENOMIC DNA]</scope>
    <source>
        <strain evidence="2">cv. XIE 37</strain>
        <tissue evidence="1">Leaf</tissue>
    </source>
</reference>
<organism evidence="1 2">
    <name type="scientific">Tripterygium wilfordii</name>
    <name type="common">Thunder God vine</name>
    <dbReference type="NCBI Taxonomy" id="458696"/>
    <lineage>
        <taxon>Eukaryota</taxon>
        <taxon>Viridiplantae</taxon>
        <taxon>Streptophyta</taxon>
        <taxon>Embryophyta</taxon>
        <taxon>Tracheophyta</taxon>
        <taxon>Spermatophyta</taxon>
        <taxon>Magnoliopsida</taxon>
        <taxon>eudicotyledons</taxon>
        <taxon>Gunneridae</taxon>
        <taxon>Pentapetalae</taxon>
        <taxon>rosids</taxon>
        <taxon>fabids</taxon>
        <taxon>Celastrales</taxon>
        <taxon>Celastraceae</taxon>
        <taxon>Tripterygium</taxon>
    </lineage>
</organism>